<comment type="caution">
    <text evidence="2">The sequence shown here is derived from an EMBL/GenBank/DDBJ whole genome shotgun (WGS) entry which is preliminary data.</text>
</comment>
<dbReference type="Proteomes" id="UP001630127">
    <property type="component" value="Unassembled WGS sequence"/>
</dbReference>
<evidence type="ECO:0000313" key="3">
    <source>
        <dbReference type="Proteomes" id="UP001630127"/>
    </source>
</evidence>
<feature type="domain" description="Putative plant transposon protein" evidence="1">
    <location>
        <begin position="10"/>
        <end position="97"/>
    </location>
</feature>
<evidence type="ECO:0000313" key="2">
    <source>
        <dbReference type="EMBL" id="KAL3502839.1"/>
    </source>
</evidence>
<accession>A0ABD2Y9D6</accession>
<dbReference type="Pfam" id="PF20167">
    <property type="entry name" value="Transposase_32"/>
    <property type="match status" value="1"/>
</dbReference>
<name>A0ABD2Y9D6_9GENT</name>
<sequence>MSYLEIEIARRGCTRFYTHIQPGILSLSREFYTNATEGVDRLVIVRGVLVSYSRETICTVLETLIVEKDKYGQFASSDTDYLAIAESLHSDPSKWVMTSDRSVFGINCFE</sequence>
<gene>
    <name evidence="2" type="ORF">ACH5RR_037288</name>
</gene>
<dbReference type="InterPro" id="IPR046796">
    <property type="entry name" value="Transposase_32_dom"/>
</dbReference>
<evidence type="ECO:0000259" key="1">
    <source>
        <dbReference type="Pfam" id="PF20167"/>
    </source>
</evidence>
<reference evidence="2 3" key="1">
    <citation type="submission" date="2024-11" db="EMBL/GenBank/DDBJ databases">
        <title>A near-complete genome assembly of Cinchona calisaya.</title>
        <authorList>
            <person name="Lian D.C."/>
            <person name="Zhao X.W."/>
            <person name="Wei L."/>
        </authorList>
    </citation>
    <scope>NUCLEOTIDE SEQUENCE [LARGE SCALE GENOMIC DNA]</scope>
    <source>
        <tissue evidence="2">Nenye</tissue>
    </source>
</reference>
<organism evidence="2 3">
    <name type="scientific">Cinchona calisaya</name>
    <dbReference type="NCBI Taxonomy" id="153742"/>
    <lineage>
        <taxon>Eukaryota</taxon>
        <taxon>Viridiplantae</taxon>
        <taxon>Streptophyta</taxon>
        <taxon>Embryophyta</taxon>
        <taxon>Tracheophyta</taxon>
        <taxon>Spermatophyta</taxon>
        <taxon>Magnoliopsida</taxon>
        <taxon>eudicotyledons</taxon>
        <taxon>Gunneridae</taxon>
        <taxon>Pentapetalae</taxon>
        <taxon>asterids</taxon>
        <taxon>lamiids</taxon>
        <taxon>Gentianales</taxon>
        <taxon>Rubiaceae</taxon>
        <taxon>Cinchonoideae</taxon>
        <taxon>Cinchoneae</taxon>
        <taxon>Cinchona</taxon>
    </lineage>
</organism>
<dbReference type="EMBL" id="JBJUIK010000015">
    <property type="protein sequence ID" value="KAL3502839.1"/>
    <property type="molecule type" value="Genomic_DNA"/>
</dbReference>
<keyword evidence="3" id="KW-1185">Reference proteome</keyword>
<protein>
    <recommendedName>
        <fullName evidence="1">Putative plant transposon protein domain-containing protein</fullName>
    </recommendedName>
</protein>
<dbReference type="AlphaFoldDB" id="A0ABD2Y9D6"/>
<proteinExistence type="predicted"/>